<evidence type="ECO:0000313" key="3">
    <source>
        <dbReference type="Proteomes" id="UP001221838"/>
    </source>
</evidence>
<name>A0ABT5D2W6_9BACT</name>
<dbReference type="RefSeq" id="WP_272135398.1">
    <property type="nucleotide sequence ID" value="NZ_JAQNDM010000002.1"/>
</dbReference>
<sequence>MRRFPLRTLLLMALALIVFGRMWCTTHPPQPPEAARTPVPGTQAPQAAPPNVPLPACHTLDRALLAAVASPEAPQPLAEARQQLSECPEPPVRACELGLALEARAPLAGPFPALRGLLEPLCAKCPAQANPCASLVTQALREGIVSGRAPSPEALGWNLEHAGPGTGAACAAMVRAVLVPAALTNGTVLPVYPYLRDPLAPWCAQEGHLPLALVNAAVIQQGAQAGALTGLAARPTGPVAALSPDTVQGAEAGAHAFDGKERSGVDLGNGVFGKRWEADGALRAQFDPPLKQLVSLRVRAEGAGTLRAIIRLPPGVGLEDPEHGTSFANPTACQFKGTGKWETCELKVPLLEVEALSVFPNLPRISLYEVEARGTR</sequence>
<comment type="caution">
    <text evidence="2">The sequence shown here is derived from an EMBL/GenBank/DDBJ whole genome shotgun (WGS) entry which is preliminary data.</text>
</comment>
<dbReference type="EMBL" id="JAQNDM010000002">
    <property type="protein sequence ID" value="MDC0707992.1"/>
    <property type="molecule type" value="Genomic_DNA"/>
</dbReference>
<accession>A0ABT5D2W6</accession>
<feature type="region of interest" description="Disordered" evidence="1">
    <location>
        <begin position="29"/>
        <end position="50"/>
    </location>
</feature>
<gene>
    <name evidence="2" type="ORF">POL68_05870</name>
</gene>
<evidence type="ECO:0000313" key="2">
    <source>
        <dbReference type="EMBL" id="MDC0707992.1"/>
    </source>
</evidence>
<protein>
    <submittedName>
        <fullName evidence="2">Uncharacterized protein</fullName>
    </submittedName>
</protein>
<reference evidence="2 3" key="1">
    <citation type="submission" date="2022-11" db="EMBL/GenBank/DDBJ databases">
        <title>Minimal conservation of predation-associated metabolite biosynthetic gene clusters underscores biosynthetic potential of Myxococcota including descriptions for ten novel species: Archangium lansinium sp. nov., Myxococcus landrumus sp. nov., Nannocystis bai.</title>
        <authorList>
            <person name="Ahearne A."/>
            <person name="Stevens C."/>
            <person name="Dowd S."/>
        </authorList>
    </citation>
    <scope>NUCLEOTIDE SEQUENCE [LARGE SCALE GENOMIC DNA]</scope>
    <source>
        <strain evidence="2 3">NCWAL01</strain>
    </source>
</reference>
<keyword evidence="3" id="KW-1185">Reference proteome</keyword>
<evidence type="ECO:0000256" key="1">
    <source>
        <dbReference type="SAM" id="MobiDB-lite"/>
    </source>
</evidence>
<organism evidence="2 3">
    <name type="scientific">Stigmatella ashevillensis</name>
    <dbReference type="NCBI Taxonomy" id="2995309"/>
    <lineage>
        <taxon>Bacteria</taxon>
        <taxon>Pseudomonadati</taxon>
        <taxon>Myxococcota</taxon>
        <taxon>Myxococcia</taxon>
        <taxon>Myxococcales</taxon>
        <taxon>Cystobacterineae</taxon>
        <taxon>Archangiaceae</taxon>
        <taxon>Stigmatella</taxon>
    </lineage>
</organism>
<proteinExistence type="predicted"/>
<dbReference type="Proteomes" id="UP001221838">
    <property type="component" value="Unassembled WGS sequence"/>
</dbReference>